<gene>
    <name evidence="2" type="ORF">MEDL_20262</name>
</gene>
<dbReference type="EMBL" id="CAJPWZ010001033">
    <property type="protein sequence ID" value="CAG2205899.1"/>
    <property type="molecule type" value="Genomic_DNA"/>
</dbReference>
<dbReference type="Proteomes" id="UP000683360">
    <property type="component" value="Unassembled WGS sequence"/>
</dbReference>
<sequence>MSSINVNCTSSWILQNGMATTMLVSLLVMILIYRIQCTETDDRLSALEINEQRLTSSIVTIQHKLLTWNQQHQCVKPVSCLDIYFEDRRNPSGEYIIYQREHAVKVYCSFEGDYGFTYISRKSAEASIDVNALYSTNNFAKIRILKNTGEQREVLVENMLSFQNLSNLHFAINSHDGYKGPSPDSGLQPYLFLGFLPIKLSENRNSQGYRAKDMDFTFVNCDGNPNSYITFFFNPKHASPGSLGSANDFMTHWITSSTAIDYPQYMDSSFYMDWEMHMGGCGGFLTSNVLNIKAALGLPFAIPKV</sequence>
<keyword evidence="3" id="KW-1185">Reference proteome</keyword>
<dbReference type="AlphaFoldDB" id="A0A8S3RHK9"/>
<keyword evidence="1" id="KW-0472">Membrane</keyword>
<keyword evidence="1" id="KW-0812">Transmembrane</keyword>
<name>A0A8S3RHK9_MYTED</name>
<organism evidence="2 3">
    <name type="scientific">Mytilus edulis</name>
    <name type="common">Blue mussel</name>
    <dbReference type="NCBI Taxonomy" id="6550"/>
    <lineage>
        <taxon>Eukaryota</taxon>
        <taxon>Metazoa</taxon>
        <taxon>Spiralia</taxon>
        <taxon>Lophotrochozoa</taxon>
        <taxon>Mollusca</taxon>
        <taxon>Bivalvia</taxon>
        <taxon>Autobranchia</taxon>
        <taxon>Pteriomorphia</taxon>
        <taxon>Mytilida</taxon>
        <taxon>Mytiloidea</taxon>
        <taxon>Mytilidae</taxon>
        <taxon>Mytilinae</taxon>
        <taxon>Mytilus</taxon>
    </lineage>
</organism>
<dbReference type="OrthoDB" id="6059867at2759"/>
<comment type="caution">
    <text evidence="2">The sequence shown here is derived from an EMBL/GenBank/DDBJ whole genome shotgun (WGS) entry which is preliminary data.</text>
</comment>
<feature type="transmembrane region" description="Helical" evidence="1">
    <location>
        <begin position="12"/>
        <end position="33"/>
    </location>
</feature>
<reference evidence="2" key="1">
    <citation type="submission" date="2021-03" db="EMBL/GenBank/DDBJ databases">
        <authorList>
            <person name="Bekaert M."/>
        </authorList>
    </citation>
    <scope>NUCLEOTIDE SEQUENCE</scope>
</reference>
<accession>A0A8S3RHK9</accession>
<protein>
    <submittedName>
        <fullName evidence="2">Uncharacterized protein</fullName>
    </submittedName>
</protein>
<evidence type="ECO:0000313" key="2">
    <source>
        <dbReference type="EMBL" id="CAG2205899.1"/>
    </source>
</evidence>
<evidence type="ECO:0000313" key="3">
    <source>
        <dbReference type="Proteomes" id="UP000683360"/>
    </source>
</evidence>
<evidence type="ECO:0000256" key="1">
    <source>
        <dbReference type="SAM" id="Phobius"/>
    </source>
</evidence>
<proteinExistence type="predicted"/>
<keyword evidence="1" id="KW-1133">Transmembrane helix</keyword>